<feature type="transmembrane region" description="Helical" evidence="1">
    <location>
        <begin position="12"/>
        <end position="29"/>
    </location>
</feature>
<dbReference type="KEGG" id="prf:PeribacterA2_0987"/>
<dbReference type="PANTHER" id="PTHR34387:SF2">
    <property type="entry name" value="SLR1258 PROTEIN"/>
    <property type="match status" value="1"/>
</dbReference>
<keyword evidence="1" id="KW-0812">Transmembrane</keyword>
<dbReference type="Gene3D" id="3.30.70.2970">
    <property type="entry name" value="Protein of unknown function (DUF541), domain 2"/>
    <property type="match status" value="1"/>
</dbReference>
<name>A0A0S1SCR8_9BACT</name>
<keyword evidence="1" id="KW-0472">Membrane</keyword>
<dbReference type="Proteomes" id="UP000069135">
    <property type="component" value="Chromosome"/>
</dbReference>
<accession>A0A0S1SXU2</accession>
<accession>A0A0S1SLA6</accession>
<keyword evidence="1" id="KW-1133">Transmembrane helix</keyword>
<dbReference type="Gene3D" id="3.30.110.170">
    <property type="entry name" value="Protein of unknown function (DUF541), domain 1"/>
    <property type="match status" value="1"/>
</dbReference>
<evidence type="ECO:0000256" key="1">
    <source>
        <dbReference type="SAM" id="Phobius"/>
    </source>
</evidence>
<proteinExistence type="predicted"/>
<protein>
    <recommendedName>
        <fullName evidence="4">Periplasmic immunogenic protein</fullName>
    </recommendedName>
</protein>
<dbReference type="InterPro" id="IPR007497">
    <property type="entry name" value="SIMPL/DUF541"/>
</dbReference>
<dbReference type="GO" id="GO:0006974">
    <property type="term" value="P:DNA damage response"/>
    <property type="evidence" value="ECO:0007669"/>
    <property type="project" value="TreeGrafter"/>
</dbReference>
<dbReference type="EMBL" id="CP013065">
    <property type="protein sequence ID" value="ALM13652.1"/>
    <property type="molecule type" value="Genomic_DNA"/>
</dbReference>
<accession>A0A0S1SQG5</accession>
<reference evidence="3" key="1">
    <citation type="submission" date="2015-10" db="EMBL/GenBank/DDBJ databases">
        <title>Analysis of five complete genome sequences for members of the class Peribacteria in the recently recognized Peregrinibacteria bacterial phylum.</title>
        <authorList>
            <person name="Anantharaman K."/>
            <person name="Brown C.T."/>
            <person name="Burstein D."/>
            <person name="Castelle C.J."/>
            <person name="Probst A.J."/>
            <person name="Thomas B.C."/>
            <person name="Williams K.H."/>
            <person name="Banfield J.F."/>
        </authorList>
    </citation>
    <scope>NUCLEOTIDE SEQUENCE [LARGE SCALE GENOMIC DNA]</scope>
</reference>
<dbReference type="AlphaFoldDB" id="A0A0S1SCR8"/>
<accession>A0A0S1SCR8</accession>
<reference evidence="2 3" key="2">
    <citation type="journal article" date="2016" name="PeerJ">
        <title>Analysis of five complete genome sequences for members of the class Peribacteria in the recently recognized Peregrinibacteria bacterial phylum.</title>
        <authorList>
            <person name="Anantharaman K."/>
            <person name="Brown C.T."/>
            <person name="Burstein D."/>
            <person name="Castelle C.J."/>
            <person name="Probst A.J."/>
            <person name="Thomas B.C."/>
            <person name="Williams K.H."/>
            <person name="Banfield J.F."/>
        </authorList>
    </citation>
    <scope>NUCLEOTIDE SEQUENCE [LARGE SCALE GENOMIC DNA]</scope>
    <source>
        <strain evidence="2">RIFOXYD1_FULL_PER-ii_59_16</strain>
    </source>
</reference>
<dbReference type="InterPro" id="IPR052022">
    <property type="entry name" value="26kDa_periplasmic_antigen"/>
</dbReference>
<dbReference type="STRING" id="1735162.PeribacterB2_0989"/>
<evidence type="ECO:0000313" key="2">
    <source>
        <dbReference type="EMBL" id="ALM13652.1"/>
    </source>
</evidence>
<evidence type="ECO:0008006" key="4">
    <source>
        <dbReference type="Google" id="ProtNLM"/>
    </source>
</evidence>
<organism evidence="2 3">
    <name type="scientific">Candidatus Peribacter riflensis</name>
    <dbReference type="NCBI Taxonomy" id="1735162"/>
    <lineage>
        <taxon>Bacteria</taxon>
        <taxon>Candidatus Peregrinibacteriota</taxon>
        <taxon>Candidatus Peribacteria</taxon>
        <taxon>Candidatus Peribacterales</taxon>
        <taxon>Candidatus Peribacteraceae</taxon>
        <taxon>Candidatus Peribacter</taxon>
    </lineage>
</organism>
<gene>
    <name evidence="2" type="ORF">PeribacterD1_0987</name>
</gene>
<dbReference type="Pfam" id="PF04402">
    <property type="entry name" value="SIMPL"/>
    <property type="match status" value="1"/>
</dbReference>
<sequence length="250" mass="26707">MENTCCSNKPACWLSVLLIVVAGGFYLTGKVIEQRDFSPMTISVESTGKASAVPDIAVVSFGVQTGRQSSAQQAMKLLTEKMTGIVAVVKQQGIEEKDVTTDSLSLQPEYDWNEGRQIPRGFQATQSLHVKVRDLDKIGDLLAAVTAEGVNQVGGVDFTMDDPEALRAAARAKAIAKAEVKAQELAAQLGKKIKRLKGFSEGGGYALDMDYRKANVTMEAVGGGAPMPSVPVPTGEQEIQVSVSLIYELK</sequence>
<accession>A0A0S1SUP3</accession>
<dbReference type="PANTHER" id="PTHR34387">
    <property type="entry name" value="SLR1258 PROTEIN"/>
    <property type="match status" value="1"/>
</dbReference>
<evidence type="ECO:0000313" key="3">
    <source>
        <dbReference type="Proteomes" id="UP000069135"/>
    </source>
</evidence>